<feature type="transmembrane region" description="Helical" evidence="1">
    <location>
        <begin position="328"/>
        <end position="351"/>
    </location>
</feature>
<name>A0AA41G2N1_9EURY</name>
<feature type="transmembrane region" description="Helical" evidence="1">
    <location>
        <begin position="363"/>
        <end position="380"/>
    </location>
</feature>
<keyword evidence="3" id="KW-1185">Reference proteome</keyword>
<gene>
    <name evidence="2" type="ORF">KTS37_15645</name>
</gene>
<organism evidence="2 3">
    <name type="scientific">Haloarcula salina</name>
    <dbReference type="NCBI Taxonomy" id="1429914"/>
    <lineage>
        <taxon>Archaea</taxon>
        <taxon>Methanobacteriati</taxon>
        <taxon>Methanobacteriota</taxon>
        <taxon>Stenosarchaea group</taxon>
        <taxon>Halobacteria</taxon>
        <taxon>Halobacteriales</taxon>
        <taxon>Haloarculaceae</taxon>
        <taxon>Haloarcula</taxon>
    </lineage>
</organism>
<feature type="transmembrane region" description="Helical" evidence="1">
    <location>
        <begin position="217"/>
        <end position="241"/>
    </location>
</feature>
<feature type="transmembrane region" description="Helical" evidence="1">
    <location>
        <begin position="132"/>
        <end position="159"/>
    </location>
</feature>
<feature type="transmembrane region" description="Helical" evidence="1">
    <location>
        <begin position="448"/>
        <end position="471"/>
    </location>
</feature>
<feature type="transmembrane region" description="Helical" evidence="1">
    <location>
        <begin position="420"/>
        <end position="442"/>
    </location>
</feature>
<sequence length="475" mass="47096">MVVGPRLDTPSAVGDEGRPRATSLTLAALLVVAFTLATGVLSGDPRLFAGVALLTGVATAGVALLDRDALGPTVAGHLCFLPAASGALALFVSLPVETPLLLGVTLALVGVTTGWADVFDGETLASATTSSVISYFFGVVALILLAFVAALAWLCWTALTTAAGGASPAASLAGLFVLTLAAAACAYFAVTQLPLVRLAARSRRDAAAHSVAQVKRALRLVALLAGAAALAAPLAVLFVPVGQALSRPPGSVVLGLVSSPMVFVSLAGIALLALLSGLSAVVLRRLTTEFDASSTRTVGAAVAAVGYLVLLSPFGLRLGVGSTLGPVAVFFGALLLPLGVFAVAVLALVALRLGLVPERAGPSALTAAGLVCASVGAAQAGLPSLLVFAGVAAGLVAWDVGTFGLGLTAELGHRPETRRLELYHAAFAVGIGLLGVAGASALELARRSVGTVIGTPETMGIAAIGVLLLLAPLRG</sequence>
<evidence type="ECO:0000256" key="1">
    <source>
        <dbReference type="SAM" id="Phobius"/>
    </source>
</evidence>
<dbReference type="EMBL" id="JAHQXE010000005">
    <property type="protein sequence ID" value="MBV0903223.1"/>
    <property type="molecule type" value="Genomic_DNA"/>
</dbReference>
<feature type="transmembrane region" description="Helical" evidence="1">
    <location>
        <begin position="171"/>
        <end position="196"/>
    </location>
</feature>
<keyword evidence="1" id="KW-1133">Transmembrane helix</keyword>
<feature type="transmembrane region" description="Helical" evidence="1">
    <location>
        <begin position="21"/>
        <end position="41"/>
    </location>
</feature>
<dbReference type="RefSeq" id="WP_162413968.1">
    <property type="nucleotide sequence ID" value="NZ_JAHQXE010000005.1"/>
</dbReference>
<feature type="transmembrane region" description="Helical" evidence="1">
    <location>
        <begin position="47"/>
        <end position="65"/>
    </location>
</feature>
<accession>A0AA41G2N1</accession>
<feature type="transmembrane region" description="Helical" evidence="1">
    <location>
        <begin position="295"/>
        <end position="316"/>
    </location>
</feature>
<protein>
    <submittedName>
        <fullName evidence="2">Glycosyl transferase</fullName>
    </submittedName>
</protein>
<dbReference type="AlphaFoldDB" id="A0AA41G2N1"/>
<reference evidence="2" key="1">
    <citation type="submission" date="2021-06" db="EMBL/GenBank/DDBJ databases">
        <title>New haloarchaea isolates fom saline soil.</title>
        <authorList>
            <person name="Duran-Viseras A."/>
            <person name="Sanchez-Porro C.S."/>
            <person name="Ventosa A."/>
        </authorList>
    </citation>
    <scope>NUCLEOTIDE SEQUENCE</scope>
    <source>
        <strain evidence="2">JCM 18369</strain>
    </source>
</reference>
<keyword evidence="1" id="KW-0812">Transmembrane</keyword>
<dbReference type="GO" id="GO:0016740">
    <property type="term" value="F:transferase activity"/>
    <property type="evidence" value="ECO:0007669"/>
    <property type="project" value="UniProtKB-KW"/>
</dbReference>
<comment type="caution">
    <text evidence="2">The sequence shown here is derived from an EMBL/GenBank/DDBJ whole genome shotgun (WGS) entry which is preliminary data.</text>
</comment>
<feature type="transmembrane region" description="Helical" evidence="1">
    <location>
        <begin position="261"/>
        <end position="283"/>
    </location>
</feature>
<dbReference type="Pfam" id="PF24363">
    <property type="entry name" value="DUF7519"/>
    <property type="match status" value="1"/>
</dbReference>
<feature type="transmembrane region" description="Helical" evidence="1">
    <location>
        <begin position="74"/>
        <end position="94"/>
    </location>
</feature>
<evidence type="ECO:0000313" key="3">
    <source>
        <dbReference type="Proteomes" id="UP001166304"/>
    </source>
</evidence>
<keyword evidence="1" id="KW-0472">Membrane</keyword>
<keyword evidence="2" id="KW-0808">Transferase</keyword>
<evidence type="ECO:0000313" key="2">
    <source>
        <dbReference type="EMBL" id="MBV0903223.1"/>
    </source>
</evidence>
<feature type="transmembrane region" description="Helical" evidence="1">
    <location>
        <begin position="100"/>
        <end position="120"/>
    </location>
</feature>
<dbReference type="InterPro" id="IPR055941">
    <property type="entry name" value="DUF7519"/>
</dbReference>
<proteinExistence type="predicted"/>
<feature type="transmembrane region" description="Helical" evidence="1">
    <location>
        <begin position="386"/>
        <end position="408"/>
    </location>
</feature>
<dbReference type="Proteomes" id="UP001166304">
    <property type="component" value="Unassembled WGS sequence"/>
</dbReference>